<dbReference type="KEGG" id="sgs:AVL59_22010"/>
<dbReference type="EMBL" id="JAGGLP010000045">
    <property type="protein sequence ID" value="MBP2056385.1"/>
    <property type="molecule type" value="Genomic_DNA"/>
</dbReference>
<evidence type="ECO:0000313" key="1">
    <source>
        <dbReference type="EMBL" id="ANP51887.1"/>
    </source>
</evidence>
<dbReference type="RefSeq" id="WP_067307097.1">
    <property type="nucleotide sequence ID" value="NZ_CP016279.1"/>
</dbReference>
<reference evidence="1 3" key="1">
    <citation type="submission" date="2016-06" db="EMBL/GenBank/DDBJ databases">
        <title>Complete genome sequence of Streptomyces griseochromogenes ATCC 14511, the Blasticidin S producer.</title>
        <authorList>
            <person name="Wu L."/>
        </authorList>
    </citation>
    <scope>NUCLEOTIDE SEQUENCE [LARGE SCALE GENOMIC DNA]</scope>
    <source>
        <strain evidence="1 3">ATCC 14511</strain>
    </source>
</reference>
<evidence type="ECO:0000313" key="2">
    <source>
        <dbReference type="EMBL" id="MBP2056385.1"/>
    </source>
</evidence>
<protein>
    <submittedName>
        <fullName evidence="1">Uncharacterized protein</fullName>
    </submittedName>
</protein>
<gene>
    <name evidence="1" type="ORF">AVL59_22010</name>
    <name evidence="2" type="ORF">J2Z21_009403</name>
</gene>
<sequence>MGLKGDSQGLVLQGQAPDVVFVDVQVAGEVLLLCAQAGDGLLVLVGVAGAGLGRRAGRFRLESGDLIGEVPVEGLAGDVEAAGKSGDSGPGPVCGVFQQGLDGGIDEEWSRLVDEEWLAAGRRRDLSLQ</sequence>
<keyword evidence="4" id="KW-1185">Reference proteome</keyword>
<reference evidence="2 4" key="2">
    <citation type="submission" date="2021-03" db="EMBL/GenBank/DDBJ databases">
        <title>Genomic Encyclopedia of Type Strains, Phase IV (KMG-IV): sequencing the most valuable type-strain genomes for metagenomic binning, comparative biology and taxonomic classification.</title>
        <authorList>
            <person name="Goeker M."/>
        </authorList>
    </citation>
    <scope>NUCLEOTIDE SEQUENCE [LARGE SCALE GENOMIC DNA]</scope>
    <source>
        <strain evidence="2 4">DSM 40499</strain>
    </source>
</reference>
<dbReference type="AlphaFoldDB" id="A0A1B1AZB2"/>
<dbReference type="Proteomes" id="UP000092659">
    <property type="component" value="Chromosome"/>
</dbReference>
<evidence type="ECO:0000313" key="4">
    <source>
        <dbReference type="Proteomes" id="UP001519309"/>
    </source>
</evidence>
<accession>A0A1B1AZB2</accession>
<dbReference type="EMBL" id="CP016279">
    <property type="protein sequence ID" value="ANP51887.1"/>
    <property type="molecule type" value="Genomic_DNA"/>
</dbReference>
<dbReference type="Proteomes" id="UP001519309">
    <property type="component" value="Unassembled WGS sequence"/>
</dbReference>
<evidence type="ECO:0000313" key="3">
    <source>
        <dbReference type="Proteomes" id="UP000092659"/>
    </source>
</evidence>
<name>A0A1B1AZB2_9ACTN</name>
<dbReference type="STRING" id="68214.AVL59_22010"/>
<proteinExistence type="predicted"/>
<organism evidence="1 3">
    <name type="scientific">Streptomyces griseochromogenes</name>
    <dbReference type="NCBI Taxonomy" id="68214"/>
    <lineage>
        <taxon>Bacteria</taxon>
        <taxon>Bacillati</taxon>
        <taxon>Actinomycetota</taxon>
        <taxon>Actinomycetes</taxon>
        <taxon>Kitasatosporales</taxon>
        <taxon>Streptomycetaceae</taxon>
        <taxon>Streptomyces</taxon>
    </lineage>
</organism>